<dbReference type="GO" id="GO:0030276">
    <property type="term" value="F:clathrin binding"/>
    <property type="evidence" value="ECO:0007669"/>
    <property type="project" value="TreeGrafter"/>
</dbReference>
<dbReference type="GO" id="GO:0005544">
    <property type="term" value="F:calcium-dependent phospholipid binding"/>
    <property type="evidence" value="ECO:0007669"/>
    <property type="project" value="TreeGrafter"/>
</dbReference>
<dbReference type="GO" id="GO:0031045">
    <property type="term" value="C:dense core granule"/>
    <property type="evidence" value="ECO:0007669"/>
    <property type="project" value="TreeGrafter"/>
</dbReference>
<accession>A0A6P8QBX4</accession>
<evidence type="ECO:0000256" key="1">
    <source>
        <dbReference type="ARBA" id="ARBA00006996"/>
    </source>
</evidence>
<dbReference type="GO" id="GO:0000149">
    <property type="term" value="F:SNARE binding"/>
    <property type="evidence" value="ECO:0007669"/>
    <property type="project" value="TreeGrafter"/>
</dbReference>
<reference evidence="5" key="1">
    <citation type="submission" date="2025-08" db="UniProtKB">
        <authorList>
            <consortium name="RefSeq"/>
        </authorList>
    </citation>
    <scope>IDENTIFICATION</scope>
</reference>
<dbReference type="Proteomes" id="UP000515159">
    <property type="component" value="Chromosome 19"/>
</dbReference>
<name>A0A6P8QBX4_GEOSA</name>
<evidence type="ECO:0000313" key="5">
    <source>
        <dbReference type="RefSeq" id="XP_033784773.1"/>
    </source>
</evidence>
<dbReference type="InterPro" id="IPR000008">
    <property type="entry name" value="C2_dom"/>
</dbReference>
<feature type="transmembrane region" description="Helical" evidence="2">
    <location>
        <begin position="21"/>
        <end position="39"/>
    </location>
</feature>
<dbReference type="RefSeq" id="XP_033784773.1">
    <property type="nucleotide sequence ID" value="XM_033928882.1"/>
</dbReference>
<comment type="similarity">
    <text evidence="1">Belongs to the synaptotagmin family.</text>
</comment>
<proteinExistence type="inferred from homology"/>
<dbReference type="GO" id="GO:0048791">
    <property type="term" value="P:calcium ion-regulated exocytosis of neurotransmitter"/>
    <property type="evidence" value="ECO:0007669"/>
    <property type="project" value="TreeGrafter"/>
</dbReference>
<organism evidence="4 5">
    <name type="scientific">Geotrypetes seraphini</name>
    <name type="common">Gaboon caecilian</name>
    <name type="synonym">Caecilia seraphini</name>
    <dbReference type="NCBI Taxonomy" id="260995"/>
    <lineage>
        <taxon>Eukaryota</taxon>
        <taxon>Metazoa</taxon>
        <taxon>Chordata</taxon>
        <taxon>Craniata</taxon>
        <taxon>Vertebrata</taxon>
        <taxon>Euteleostomi</taxon>
        <taxon>Amphibia</taxon>
        <taxon>Gymnophiona</taxon>
        <taxon>Geotrypetes</taxon>
    </lineage>
</organism>
<protein>
    <submittedName>
        <fullName evidence="5">Synaptotagmin-1-like isoform X1</fullName>
    </submittedName>
</protein>
<dbReference type="SMART" id="SM00239">
    <property type="entry name" value="C2"/>
    <property type="match status" value="2"/>
</dbReference>
<dbReference type="AlphaFoldDB" id="A0A6P8QBX4"/>
<dbReference type="KEGG" id="gsh:117352398"/>
<dbReference type="GO" id="GO:0005509">
    <property type="term" value="F:calcium ion binding"/>
    <property type="evidence" value="ECO:0007669"/>
    <property type="project" value="TreeGrafter"/>
</dbReference>
<evidence type="ECO:0000313" key="4">
    <source>
        <dbReference type="Proteomes" id="UP000515159"/>
    </source>
</evidence>
<dbReference type="GO" id="GO:0030672">
    <property type="term" value="C:synaptic vesicle membrane"/>
    <property type="evidence" value="ECO:0007669"/>
    <property type="project" value="TreeGrafter"/>
</dbReference>
<sequence>MESFLQFLSRLQLPFSDALKYGLLTFALCIFITAVVILTCQLNQYCKYASSINTNAEKKYLTDEYGDMKTDKSILEKNLSPSLLEISKKNHNMKKLQAQMEKLERCLSPPEESSESLSPEEEEETALGGFKGRLRFSLLYNKNQLQLRIIEGMDLPSHSTDPFVRIKLFSRYQSQEPVLQSVINEWETSVGKKSRNPTFGDEFSCALMEKQLEMVTIKLEVRKFDKYSRHTVLGEVRATLNNLKTSELLEFCEEIQQITKDLVGEILVSLKYLPTAQRIEVGLLKVRSGSLSSALNTDMYARVDVFSSQRRQKHQKSSPRPKAQVMVFNETFHFCLPEAASADCVVLISMYEMQASGRKLIGQTSVGKHRAGESDKHWNLMLQSLRQPVAKWHPLFI</sequence>
<dbReference type="PROSITE" id="PS50004">
    <property type="entry name" value="C2"/>
    <property type="match status" value="2"/>
</dbReference>
<dbReference type="SUPFAM" id="SSF49562">
    <property type="entry name" value="C2 domain (Calcium/lipid-binding domain, CaLB)"/>
    <property type="match status" value="2"/>
</dbReference>
<gene>
    <name evidence="5" type="primary">LOC117352398</name>
</gene>
<dbReference type="InParanoid" id="A0A6P8QBX4"/>
<dbReference type="GO" id="GO:0005886">
    <property type="term" value="C:plasma membrane"/>
    <property type="evidence" value="ECO:0007669"/>
    <property type="project" value="TreeGrafter"/>
</dbReference>
<keyword evidence="2" id="KW-1133">Transmembrane helix</keyword>
<keyword evidence="4" id="KW-1185">Reference proteome</keyword>
<dbReference type="GO" id="GO:0048488">
    <property type="term" value="P:synaptic vesicle endocytosis"/>
    <property type="evidence" value="ECO:0007669"/>
    <property type="project" value="TreeGrafter"/>
</dbReference>
<evidence type="ECO:0000256" key="2">
    <source>
        <dbReference type="SAM" id="Phobius"/>
    </source>
</evidence>
<dbReference type="Gene3D" id="2.60.40.150">
    <property type="entry name" value="C2 domain"/>
    <property type="match status" value="2"/>
</dbReference>
<dbReference type="PANTHER" id="PTHR10024:SF175">
    <property type="entry name" value="C2 DOMAIN-CONTAINING PROTEIN"/>
    <property type="match status" value="1"/>
</dbReference>
<dbReference type="GO" id="GO:0030424">
    <property type="term" value="C:axon"/>
    <property type="evidence" value="ECO:0007669"/>
    <property type="project" value="TreeGrafter"/>
</dbReference>
<dbReference type="PANTHER" id="PTHR10024">
    <property type="entry name" value="SYNAPTOTAGMIN"/>
    <property type="match status" value="1"/>
</dbReference>
<feature type="domain" description="C2" evidence="3">
    <location>
        <begin position="262"/>
        <end position="393"/>
    </location>
</feature>
<evidence type="ECO:0000259" key="3">
    <source>
        <dbReference type="PROSITE" id="PS50004"/>
    </source>
</evidence>
<feature type="domain" description="C2" evidence="3">
    <location>
        <begin position="130"/>
        <end position="253"/>
    </location>
</feature>
<dbReference type="GO" id="GO:0001786">
    <property type="term" value="F:phosphatidylserine binding"/>
    <property type="evidence" value="ECO:0007669"/>
    <property type="project" value="TreeGrafter"/>
</dbReference>
<dbReference type="OrthoDB" id="67700at2759"/>
<dbReference type="Pfam" id="PF00168">
    <property type="entry name" value="C2"/>
    <property type="match status" value="2"/>
</dbReference>
<dbReference type="InterPro" id="IPR035892">
    <property type="entry name" value="C2_domain_sf"/>
</dbReference>
<dbReference type="FunFam" id="2.60.40.150:FF:000352">
    <property type="entry name" value="Uncharacterized protein"/>
    <property type="match status" value="1"/>
</dbReference>
<keyword evidence="2" id="KW-0472">Membrane</keyword>
<dbReference type="GeneID" id="117352398"/>
<dbReference type="CDD" id="cd00276">
    <property type="entry name" value="C2B_Synaptotagmin"/>
    <property type="match status" value="1"/>
</dbReference>
<keyword evidence="2" id="KW-0812">Transmembrane</keyword>